<dbReference type="AlphaFoldDB" id="A0A2U8FUZ1"/>
<keyword evidence="9" id="KW-1185">Reference proteome</keyword>
<evidence type="ECO:0000256" key="6">
    <source>
        <dbReference type="ARBA" id="ARBA00023239"/>
    </source>
</evidence>
<dbReference type="NCBIfam" id="NF004325">
    <property type="entry name" value="PRK05718.1"/>
    <property type="match status" value="1"/>
</dbReference>
<sequence>MPNLNPGLASFMRLSPVIPVLVIDRTEDAVPLGRALVEGGLKVLEITLRTPNALEVIREIAQHVDGAVVAAGTVTTPAQWEAAAEAGAQFMVSPGLTPALIEHAQHATTGLLPGVATASELMTALDGSFTHFKFFPAQQAGGVGMLKALGGPFADALFCPTGGITVETAPQFLSLPNVACVGGSWLAPAALVKAGDWNAIRDLARAASALRAA</sequence>
<protein>
    <recommendedName>
        <fullName evidence="5">2-dehydro-3-deoxy-phosphogluconate aldolase</fullName>
        <ecNumber evidence="5">4.1.2.14</ecNumber>
    </recommendedName>
</protein>
<dbReference type="Pfam" id="PF01081">
    <property type="entry name" value="Aldolase"/>
    <property type="match status" value="1"/>
</dbReference>
<dbReference type="CDD" id="cd00452">
    <property type="entry name" value="KDPG_aldolase"/>
    <property type="match status" value="1"/>
</dbReference>
<evidence type="ECO:0000256" key="1">
    <source>
        <dbReference type="ARBA" id="ARBA00000654"/>
    </source>
</evidence>
<evidence type="ECO:0000256" key="7">
    <source>
        <dbReference type="ARBA" id="ARBA00023277"/>
    </source>
</evidence>
<evidence type="ECO:0000256" key="2">
    <source>
        <dbReference type="ARBA" id="ARBA00004736"/>
    </source>
</evidence>
<dbReference type="Proteomes" id="UP000244892">
    <property type="component" value="Chromosome"/>
</dbReference>
<evidence type="ECO:0000313" key="9">
    <source>
        <dbReference type="Proteomes" id="UP000244892"/>
    </source>
</evidence>
<name>A0A2U8FUZ1_9BURK</name>
<dbReference type="InterPro" id="IPR031337">
    <property type="entry name" value="KDPG/KHG_AS_1"/>
</dbReference>
<organism evidence="8 9">
    <name type="scientific">Aquabacterium olei</name>
    <dbReference type="NCBI Taxonomy" id="1296669"/>
    <lineage>
        <taxon>Bacteria</taxon>
        <taxon>Pseudomonadati</taxon>
        <taxon>Pseudomonadota</taxon>
        <taxon>Betaproteobacteria</taxon>
        <taxon>Burkholderiales</taxon>
        <taxon>Aquabacterium</taxon>
    </lineage>
</organism>
<gene>
    <name evidence="8" type="ORF">DEH84_11880</name>
</gene>
<dbReference type="OrthoDB" id="9805177at2"/>
<dbReference type="GO" id="GO:0008675">
    <property type="term" value="F:2-dehydro-3-deoxy-phosphogluconate aldolase activity"/>
    <property type="evidence" value="ECO:0007669"/>
    <property type="project" value="UniProtKB-EC"/>
</dbReference>
<dbReference type="RefSeq" id="WP_109037042.1">
    <property type="nucleotide sequence ID" value="NZ_CP029210.1"/>
</dbReference>
<dbReference type="NCBIfam" id="TIGR01182">
    <property type="entry name" value="eda"/>
    <property type="match status" value="1"/>
</dbReference>
<evidence type="ECO:0000256" key="3">
    <source>
        <dbReference type="ARBA" id="ARBA00006906"/>
    </source>
</evidence>
<accession>A0A2U8FUZ1</accession>
<proteinExistence type="inferred from homology"/>
<reference evidence="8 9" key="1">
    <citation type="submission" date="2018-05" db="EMBL/GenBank/DDBJ databases">
        <title>complete genome sequence of Aquabacterium olei NBRC 110486.</title>
        <authorList>
            <person name="Tang B."/>
            <person name="Chang J."/>
            <person name="Zhang L."/>
            <person name="Yang H."/>
        </authorList>
    </citation>
    <scope>NUCLEOTIDE SEQUENCE [LARGE SCALE GENOMIC DNA]</scope>
    <source>
        <strain evidence="8 9">NBRC 110486</strain>
    </source>
</reference>
<evidence type="ECO:0000313" key="8">
    <source>
        <dbReference type="EMBL" id="AWI54046.1"/>
    </source>
</evidence>
<dbReference type="PANTHER" id="PTHR30246">
    <property type="entry name" value="2-KETO-3-DEOXY-6-PHOSPHOGLUCONATE ALDOLASE"/>
    <property type="match status" value="1"/>
</dbReference>
<dbReference type="InterPro" id="IPR000887">
    <property type="entry name" value="Aldlse_KDPG_KHG"/>
</dbReference>
<dbReference type="PROSITE" id="PS00159">
    <property type="entry name" value="ALDOLASE_KDPG_KHG_1"/>
    <property type="match status" value="1"/>
</dbReference>
<comment type="similarity">
    <text evidence="3">Belongs to the KHG/KDPG aldolase family.</text>
</comment>
<keyword evidence="6 8" id="KW-0456">Lyase</keyword>
<dbReference type="SUPFAM" id="SSF51569">
    <property type="entry name" value="Aldolase"/>
    <property type="match status" value="1"/>
</dbReference>
<comment type="catalytic activity">
    <reaction evidence="1">
        <text>2-dehydro-3-deoxy-6-phospho-D-gluconate = D-glyceraldehyde 3-phosphate + pyruvate</text>
        <dbReference type="Rhea" id="RHEA:17089"/>
        <dbReference type="ChEBI" id="CHEBI:15361"/>
        <dbReference type="ChEBI" id="CHEBI:57569"/>
        <dbReference type="ChEBI" id="CHEBI:59776"/>
        <dbReference type="EC" id="4.1.2.14"/>
    </reaction>
</comment>
<dbReference type="EC" id="4.1.2.14" evidence="5"/>
<comment type="subunit">
    <text evidence="4">Homotrimer.</text>
</comment>
<evidence type="ECO:0000256" key="4">
    <source>
        <dbReference type="ARBA" id="ARBA00011233"/>
    </source>
</evidence>
<dbReference type="KEGG" id="aon:DEH84_11880"/>
<keyword evidence="7" id="KW-0119">Carbohydrate metabolism</keyword>
<dbReference type="Gene3D" id="3.20.20.70">
    <property type="entry name" value="Aldolase class I"/>
    <property type="match status" value="1"/>
</dbReference>
<dbReference type="EMBL" id="CP029210">
    <property type="protein sequence ID" value="AWI54046.1"/>
    <property type="molecule type" value="Genomic_DNA"/>
</dbReference>
<evidence type="ECO:0000256" key="5">
    <source>
        <dbReference type="ARBA" id="ARBA00013063"/>
    </source>
</evidence>
<comment type="pathway">
    <text evidence="2">Carbohydrate acid metabolism; 2-dehydro-3-deoxy-D-gluconate degradation; D-glyceraldehyde 3-phosphate and pyruvate from 2-dehydro-3-deoxy-D-gluconate: step 2/2.</text>
</comment>
<dbReference type="PANTHER" id="PTHR30246:SF1">
    <property type="entry name" value="2-DEHYDRO-3-DEOXY-6-PHOSPHOGALACTONATE ALDOLASE-RELATED"/>
    <property type="match status" value="1"/>
</dbReference>
<dbReference type="InterPro" id="IPR013785">
    <property type="entry name" value="Aldolase_TIM"/>
</dbReference>